<keyword evidence="4" id="KW-1185">Reference proteome</keyword>
<proteinExistence type="predicted"/>
<reference evidence="3 4" key="1">
    <citation type="submission" date="2020-08" db="EMBL/GenBank/DDBJ databases">
        <authorList>
            <person name="Hejnol A."/>
        </authorList>
    </citation>
    <scope>NUCLEOTIDE SEQUENCE [LARGE SCALE GENOMIC DNA]</scope>
</reference>
<dbReference type="PANTHER" id="PTHR43092">
    <property type="entry name" value="L-CYSTEINE DESULFHYDRASE"/>
    <property type="match status" value="1"/>
</dbReference>
<organism evidence="3 4">
    <name type="scientific">Dimorphilus gyrociliatus</name>
    <dbReference type="NCBI Taxonomy" id="2664684"/>
    <lineage>
        <taxon>Eukaryota</taxon>
        <taxon>Metazoa</taxon>
        <taxon>Spiralia</taxon>
        <taxon>Lophotrochozoa</taxon>
        <taxon>Annelida</taxon>
        <taxon>Polychaeta</taxon>
        <taxon>Polychaeta incertae sedis</taxon>
        <taxon>Dinophilidae</taxon>
        <taxon>Dimorphilus</taxon>
    </lineage>
</organism>
<gene>
    <name evidence="3" type="ORF">DGYR_LOCUS6758</name>
</gene>
<dbReference type="InterPro" id="IPR015424">
    <property type="entry name" value="PyrdxlP-dep_Trfase"/>
</dbReference>
<dbReference type="PANTHER" id="PTHR43092:SF4">
    <property type="entry name" value="AMINOTRANSFERASE CLASS V DOMAIN-CONTAINING PROTEIN"/>
    <property type="match status" value="1"/>
</dbReference>
<dbReference type="EMBL" id="CAJFCJ010000008">
    <property type="protein sequence ID" value="CAD5118369.1"/>
    <property type="molecule type" value="Genomic_DNA"/>
</dbReference>
<dbReference type="Pfam" id="PF00266">
    <property type="entry name" value="Aminotran_5"/>
    <property type="match status" value="1"/>
</dbReference>
<dbReference type="AlphaFoldDB" id="A0A7I8VRL3"/>
<dbReference type="Proteomes" id="UP000549394">
    <property type="component" value="Unassembled WGS sequence"/>
</dbReference>
<sequence>MDFGEKIKSEFLLNKEVIFLNHAAYPSLPRDVLEHRLKLIRDQERDPENFFRKRIFKMHKNQVDYIAQFVATDAENLCLTESTTHSINSILMSVPLKAGDTILLQTFTFSATRRATERIADLRGLNVISLDIKLPIKSIDEILNLYERSLNENPGIKLVLVDHISSSVPILWPIKQLVNLCKSKNRIVVVDGAHGPGQVQLNLDDLNADFYTGSLYKWNFVPRGCGLLYVDKKYHNCFSNIHTSQRFGSRPFQIQFIFYGTRDYSPMYCWDSSRKFIDKCGGNKKIDEYNKTLLRNGWQLLVKAWKTDIFNVPDDMRAPSMTLIKVPKLSRFSAENSVEFEKKFREKFNIEVFAVYLYGEFWFRLSVQIYNTLKDFEILRDSINSLL</sequence>
<accession>A0A7I8VRL3</accession>
<dbReference type="SUPFAM" id="SSF53383">
    <property type="entry name" value="PLP-dependent transferases"/>
    <property type="match status" value="1"/>
</dbReference>
<protein>
    <submittedName>
        <fullName evidence="3">DgyrCDS7080</fullName>
    </submittedName>
</protein>
<dbReference type="InterPro" id="IPR000192">
    <property type="entry name" value="Aminotrans_V_dom"/>
</dbReference>
<evidence type="ECO:0000256" key="1">
    <source>
        <dbReference type="ARBA" id="ARBA00022898"/>
    </source>
</evidence>
<dbReference type="InterPro" id="IPR015421">
    <property type="entry name" value="PyrdxlP-dep_Trfase_major"/>
</dbReference>
<dbReference type="OrthoDB" id="5978656at2759"/>
<keyword evidence="1" id="KW-0663">Pyridoxal phosphate</keyword>
<evidence type="ECO:0000259" key="2">
    <source>
        <dbReference type="Pfam" id="PF00266"/>
    </source>
</evidence>
<dbReference type="Gene3D" id="3.90.1150.10">
    <property type="entry name" value="Aspartate Aminotransferase, domain 1"/>
    <property type="match status" value="1"/>
</dbReference>
<dbReference type="InterPro" id="IPR015422">
    <property type="entry name" value="PyrdxlP-dep_Trfase_small"/>
</dbReference>
<evidence type="ECO:0000313" key="3">
    <source>
        <dbReference type="EMBL" id="CAD5118369.1"/>
    </source>
</evidence>
<name>A0A7I8VRL3_9ANNE</name>
<feature type="domain" description="Aminotransferase class V" evidence="2">
    <location>
        <begin position="27"/>
        <end position="239"/>
    </location>
</feature>
<comment type="caution">
    <text evidence="3">The sequence shown here is derived from an EMBL/GenBank/DDBJ whole genome shotgun (WGS) entry which is preliminary data.</text>
</comment>
<evidence type="ECO:0000313" key="4">
    <source>
        <dbReference type="Proteomes" id="UP000549394"/>
    </source>
</evidence>
<dbReference type="Gene3D" id="3.40.640.10">
    <property type="entry name" value="Type I PLP-dependent aspartate aminotransferase-like (Major domain)"/>
    <property type="match status" value="1"/>
</dbReference>